<keyword evidence="2" id="KW-0645">Protease</keyword>
<dbReference type="GO" id="GO:0007165">
    <property type="term" value="P:signal transduction"/>
    <property type="evidence" value="ECO:0007669"/>
    <property type="project" value="TreeGrafter"/>
</dbReference>
<dbReference type="Pfam" id="PF13180">
    <property type="entry name" value="PDZ_2"/>
    <property type="match status" value="1"/>
</dbReference>
<dbReference type="EMBL" id="JACHEK010000002">
    <property type="protein sequence ID" value="MBB6143014.1"/>
    <property type="molecule type" value="Genomic_DNA"/>
</dbReference>
<gene>
    <name evidence="2" type="ORF">HNQ77_000958</name>
</gene>
<organism evidence="2 3">
    <name type="scientific">Silvibacterium bohemicum</name>
    <dbReference type="NCBI Taxonomy" id="1577686"/>
    <lineage>
        <taxon>Bacteria</taxon>
        <taxon>Pseudomonadati</taxon>
        <taxon>Acidobacteriota</taxon>
        <taxon>Terriglobia</taxon>
        <taxon>Terriglobales</taxon>
        <taxon>Acidobacteriaceae</taxon>
        <taxon>Silvibacterium</taxon>
    </lineage>
</organism>
<dbReference type="SUPFAM" id="SSF50156">
    <property type="entry name" value="PDZ domain-like"/>
    <property type="match status" value="1"/>
</dbReference>
<name>A0A841JYH1_9BACT</name>
<sequence length="378" mass="41112">MLLFICLSVLNGILIRAADAQSHNIDGTFLVDARVNGSPAILLLDTGAEHSLLDREFAERLGLHPVGNADILRPYSSDKTEVMLVTDLDTLSIHSRNLRVLTDDLTANSRALGVHIDGVVGNDFLRRFTVTFDYSAGSVTFDHSFGTHHGLPIKLRSVGNRYFAYLNFGGVPLNFLLDTGTNFSALSQSGWAKLNQNKTIVSLIDGVRSPGTSVTSKLVCIQQVTIGHTSYRNLPMRVQPPTSVGFFADPGVDGLLGSDFLRQFIVVLDLANNSLYLNPDHSFKADQDRFSTIGIQFAKDATGAFAVMAVWSPTPASDAGFKVGDEVLSVNGSSTTGMTQDDLSKELHGEPGRRLQMEIRSGWDLRTVDLAIRNLICQ</sequence>
<dbReference type="InterPro" id="IPR001969">
    <property type="entry name" value="Aspartic_peptidase_AS"/>
</dbReference>
<dbReference type="SUPFAM" id="SSF50630">
    <property type="entry name" value="Acid proteases"/>
    <property type="match status" value="2"/>
</dbReference>
<comment type="caution">
    <text evidence="2">The sequence shown here is derived from an EMBL/GenBank/DDBJ whole genome shotgun (WGS) entry which is preliminary data.</text>
</comment>
<dbReference type="InterPro" id="IPR036034">
    <property type="entry name" value="PDZ_sf"/>
</dbReference>
<keyword evidence="3" id="KW-1185">Reference proteome</keyword>
<dbReference type="GO" id="GO:0006508">
    <property type="term" value="P:proteolysis"/>
    <property type="evidence" value="ECO:0007669"/>
    <property type="project" value="UniProtKB-KW"/>
</dbReference>
<dbReference type="PROSITE" id="PS50106">
    <property type="entry name" value="PDZ"/>
    <property type="match status" value="1"/>
</dbReference>
<dbReference type="InterPro" id="IPR034122">
    <property type="entry name" value="Retropepsin-like_bacterial"/>
</dbReference>
<accession>A0A841JYH1</accession>
<proteinExistence type="predicted"/>
<reference evidence="2 3" key="1">
    <citation type="submission" date="2020-08" db="EMBL/GenBank/DDBJ databases">
        <title>Genomic Encyclopedia of Type Strains, Phase IV (KMG-IV): sequencing the most valuable type-strain genomes for metagenomic binning, comparative biology and taxonomic classification.</title>
        <authorList>
            <person name="Goeker M."/>
        </authorList>
    </citation>
    <scope>NUCLEOTIDE SEQUENCE [LARGE SCALE GENOMIC DNA]</scope>
    <source>
        <strain evidence="2 3">DSM 103733</strain>
    </source>
</reference>
<dbReference type="CDD" id="cd05483">
    <property type="entry name" value="retropepsin_like_bacteria"/>
    <property type="match status" value="2"/>
</dbReference>
<dbReference type="GO" id="GO:0030288">
    <property type="term" value="C:outer membrane-bounded periplasmic space"/>
    <property type="evidence" value="ECO:0007669"/>
    <property type="project" value="TreeGrafter"/>
</dbReference>
<dbReference type="GO" id="GO:0004190">
    <property type="term" value="F:aspartic-type endopeptidase activity"/>
    <property type="evidence" value="ECO:0007669"/>
    <property type="project" value="InterPro"/>
</dbReference>
<dbReference type="RefSeq" id="WP_050061961.1">
    <property type="nucleotide sequence ID" value="NZ_JACHEK010000002.1"/>
</dbReference>
<protein>
    <submittedName>
        <fullName evidence="2">Putative aspartyl protease</fullName>
    </submittedName>
</protein>
<feature type="domain" description="PDZ" evidence="1">
    <location>
        <begin position="282"/>
        <end position="347"/>
    </location>
</feature>
<dbReference type="Gene3D" id="2.40.70.10">
    <property type="entry name" value="Acid Proteases"/>
    <property type="match status" value="2"/>
</dbReference>
<evidence type="ECO:0000313" key="3">
    <source>
        <dbReference type="Proteomes" id="UP000538666"/>
    </source>
</evidence>
<dbReference type="Pfam" id="PF13650">
    <property type="entry name" value="Asp_protease_2"/>
    <property type="match status" value="2"/>
</dbReference>
<keyword evidence="2" id="KW-0378">Hydrolase</keyword>
<dbReference type="PROSITE" id="PS00141">
    <property type="entry name" value="ASP_PROTEASE"/>
    <property type="match status" value="2"/>
</dbReference>
<dbReference type="PANTHER" id="PTHR32060">
    <property type="entry name" value="TAIL-SPECIFIC PROTEASE"/>
    <property type="match status" value="1"/>
</dbReference>
<evidence type="ECO:0000259" key="1">
    <source>
        <dbReference type="PROSITE" id="PS50106"/>
    </source>
</evidence>
<dbReference type="InterPro" id="IPR001478">
    <property type="entry name" value="PDZ"/>
</dbReference>
<dbReference type="SMART" id="SM00228">
    <property type="entry name" value="PDZ"/>
    <property type="match status" value="1"/>
</dbReference>
<dbReference type="AlphaFoldDB" id="A0A841JYH1"/>
<dbReference type="InterPro" id="IPR021109">
    <property type="entry name" value="Peptidase_aspartic_dom_sf"/>
</dbReference>
<dbReference type="PANTHER" id="PTHR32060:SF30">
    <property type="entry name" value="CARBOXY-TERMINAL PROCESSING PROTEASE CTPA"/>
    <property type="match status" value="1"/>
</dbReference>
<dbReference type="Proteomes" id="UP000538666">
    <property type="component" value="Unassembled WGS sequence"/>
</dbReference>
<dbReference type="Gene3D" id="2.30.42.10">
    <property type="match status" value="1"/>
</dbReference>
<evidence type="ECO:0000313" key="2">
    <source>
        <dbReference type="EMBL" id="MBB6143014.1"/>
    </source>
</evidence>